<sequence length="98" mass="10909">MQTEACQKMLLHLKNASEEFCKNLKTQKADRVASSKDGVFVKRNMKFIVRDDLQVSPSDSMKEKQGSSTSVPEVKIVDVGEKEIASPSKAQRGPVIRN</sequence>
<dbReference type="Proteomes" id="UP001234297">
    <property type="component" value="Chromosome 12"/>
</dbReference>
<accession>A0ACC2K369</accession>
<keyword evidence="2" id="KW-1185">Reference proteome</keyword>
<organism evidence="1 2">
    <name type="scientific">Persea americana</name>
    <name type="common">Avocado</name>
    <dbReference type="NCBI Taxonomy" id="3435"/>
    <lineage>
        <taxon>Eukaryota</taxon>
        <taxon>Viridiplantae</taxon>
        <taxon>Streptophyta</taxon>
        <taxon>Embryophyta</taxon>
        <taxon>Tracheophyta</taxon>
        <taxon>Spermatophyta</taxon>
        <taxon>Magnoliopsida</taxon>
        <taxon>Magnoliidae</taxon>
        <taxon>Laurales</taxon>
        <taxon>Lauraceae</taxon>
        <taxon>Persea</taxon>
    </lineage>
</organism>
<gene>
    <name evidence="1" type="ORF">MRB53_034938</name>
</gene>
<proteinExistence type="predicted"/>
<comment type="caution">
    <text evidence="1">The sequence shown here is derived from an EMBL/GenBank/DDBJ whole genome shotgun (WGS) entry which is preliminary data.</text>
</comment>
<protein>
    <submittedName>
        <fullName evidence="1">Uncharacterized protein</fullName>
    </submittedName>
</protein>
<evidence type="ECO:0000313" key="2">
    <source>
        <dbReference type="Proteomes" id="UP001234297"/>
    </source>
</evidence>
<reference evidence="1 2" key="1">
    <citation type="journal article" date="2022" name="Hortic Res">
        <title>A haplotype resolved chromosomal level avocado genome allows analysis of novel avocado genes.</title>
        <authorList>
            <person name="Nath O."/>
            <person name="Fletcher S.J."/>
            <person name="Hayward A."/>
            <person name="Shaw L.M."/>
            <person name="Masouleh A.K."/>
            <person name="Furtado A."/>
            <person name="Henry R.J."/>
            <person name="Mitter N."/>
        </authorList>
    </citation>
    <scope>NUCLEOTIDE SEQUENCE [LARGE SCALE GENOMIC DNA]</scope>
    <source>
        <strain evidence="2">cv. Hass</strain>
    </source>
</reference>
<dbReference type="EMBL" id="CM056820">
    <property type="protein sequence ID" value="KAJ8615566.1"/>
    <property type="molecule type" value="Genomic_DNA"/>
</dbReference>
<name>A0ACC2K369_PERAE</name>
<evidence type="ECO:0000313" key="1">
    <source>
        <dbReference type="EMBL" id="KAJ8615566.1"/>
    </source>
</evidence>